<evidence type="ECO:0000256" key="2">
    <source>
        <dbReference type="ARBA" id="ARBA00022741"/>
    </source>
</evidence>
<dbReference type="InterPro" id="IPR003142">
    <property type="entry name" value="BPL_C"/>
</dbReference>
<dbReference type="InterPro" id="IPR036390">
    <property type="entry name" value="WH_DNA-bd_sf"/>
</dbReference>
<dbReference type="STRING" id="1385517.N800_07175"/>
<dbReference type="GO" id="GO:0003677">
    <property type="term" value="F:DNA binding"/>
    <property type="evidence" value="ECO:0007669"/>
    <property type="project" value="UniProtKB-UniRule"/>
</dbReference>
<comment type="catalytic activity">
    <reaction evidence="5 6">
        <text>biotin + L-lysyl-[protein] + ATP = N(6)-biotinyl-L-lysyl-[protein] + AMP + diphosphate + H(+)</text>
        <dbReference type="Rhea" id="RHEA:11756"/>
        <dbReference type="Rhea" id="RHEA-COMP:9752"/>
        <dbReference type="Rhea" id="RHEA-COMP:10505"/>
        <dbReference type="ChEBI" id="CHEBI:15378"/>
        <dbReference type="ChEBI" id="CHEBI:29969"/>
        <dbReference type="ChEBI" id="CHEBI:30616"/>
        <dbReference type="ChEBI" id="CHEBI:33019"/>
        <dbReference type="ChEBI" id="CHEBI:57586"/>
        <dbReference type="ChEBI" id="CHEBI:83144"/>
        <dbReference type="ChEBI" id="CHEBI:456215"/>
        <dbReference type="EC" id="6.3.4.15"/>
    </reaction>
</comment>
<dbReference type="HAMAP" id="MF_00978">
    <property type="entry name" value="Bifunct_BirA"/>
    <property type="match status" value="1"/>
</dbReference>
<evidence type="ECO:0000259" key="7">
    <source>
        <dbReference type="PROSITE" id="PS51733"/>
    </source>
</evidence>
<evidence type="ECO:0000313" key="9">
    <source>
        <dbReference type="Proteomes" id="UP000029998"/>
    </source>
</evidence>
<comment type="caution">
    <text evidence="8">The sequence shown here is derived from an EMBL/GenBank/DDBJ whole genome shotgun (WGS) entry which is preliminary data.</text>
</comment>
<keyword evidence="6" id="KW-0804">Transcription</keyword>
<dbReference type="GO" id="GO:0005524">
    <property type="term" value="F:ATP binding"/>
    <property type="evidence" value="ECO:0007669"/>
    <property type="project" value="UniProtKB-UniRule"/>
</dbReference>
<dbReference type="Gene3D" id="2.30.30.100">
    <property type="match status" value="1"/>
</dbReference>
<feature type="binding site" evidence="6">
    <location>
        <begin position="90"/>
        <end position="92"/>
    </location>
    <ligand>
        <name>biotin</name>
        <dbReference type="ChEBI" id="CHEBI:57586"/>
    </ligand>
</feature>
<gene>
    <name evidence="6" type="primary">birA</name>
    <name evidence="8" type="ORF">N800_07175</name>
</gene>
<keyword evidence="6" id="KW-0238">DNA-binding</keyword>
<dbReference type="Gene3D" id="1.10.10.10">
    <property type="entry name" value="Winged helix-like DNA-binding domain superfamily/Winged helix DNA-binding domain"/>
    <property type="match status" value="1"/>
</dbReference>
<sequence length="329" mass="34147">MDDRVLLEQLIAGPATGDALARHAGLTRAAVWKRIEALREAGVPIEAKPGRGYVLAAPMQLLAADAIEADLSPATRARLAALEVAWSVDSTNTRLLARDVPDDGLALALLAERQTGGRGRRGRMWTSPLGAHVYLSLARGFAGGLGRLGGLSLVAGIATVEALHAMGAKAVRLKWPNDLVVVADDGLRKLGGLLVEGGGEHAGPARAVLGLGINVRMPAAQAVLIDQPWCDLATLLGAVDRNAVAATVLDRLVPALDQFDAEGLAPFLPRYAALDVLAGQPVTLIAPGGTREAIALGLADDGALRVRLSDGLETRVHSGEVSVRRVVAP</sequence>
<dbReference type="PROSITE" id="PS51733">
    <property type="entry name" value="BPL_LPL_CATALYTIC"/>
    <property type="match status" value="1"/>
</dbReference>
<dbReference type="InterPro" id="IPR011991">
    <property type="entry name" value="ArsR-like_HTH"/>
</dbReference>
<comment type="caution">
    <text evidence="6">Lacks conserved residue(s) required for the propagation of feature annotation.</text>
</comment>
<dbReference type="InterPro" id="IPR045864">
    <property type="entry name" value="aa-tRNA-synth_II/BPL/LPL"/>
</dbReference>
<dbReference type="eggNOG" id="COG0340">
    <property type="taxonomic scope" value="Bacteria"/>
</dbReference>
<dbReference type="PANTHER" id="PTHR12835:SF5">
    <property type="entry name" value="BIOTIN--PROTEIN LIGASE"/>
    <property type="match status" value="1"/>
</dbReference>
<dbReference type="AlphaFoldDB" id="A0A0A0ERR2"/>
<evidence type="ECO:0000256" key="5">
    <source>
        <dbReference type="ARBA" id="ARBA00047846"/>
    </source>
</evidence>
<protein>
    <recommendedName>
        <fullName evidence="6">Bifunctional ligase/repressor BirA</fullName>
    </recommendedName>
    <alternativeName>
        <fullName evidence="6">Biotin operon repressor</fullName>
    </alternativeName>
    <alternativeName>
        <fullName evidence="6">Biotin--[acetyl-CoA-carboxylase] ligase</fullName>
        <ecNumber evidence="6">6.3.4.15</ecNumber>
    </alternativeName>
    <alternativeName>
        <fullName evidence="6">Biotin--protein ligase</fullName>
    </alternativeName>
    <alternativeName>
        <fullName evidence="6">Biotin-[acetyl-CoA carboxylase] synthetase</fullName>
    </alternativeName>
</protein>
<dbReference type="Gene3D" id="3.30.930.10">
    <property type="entry name" value="Bira Bifunctional Protein, Domain 2"/>
    <property type="match status" value="1"/>
</dbReference>
<dbReference type="Proteomes" id="UP000029998">
    <property type="component" value="Unassembled WGS sequence"/>
</dbReference>
<dbReference type="Pfam" id="PF02237">
    <property type="entry name" value="BPL_C"/>
    <property type="match status" value="1"/>
</dbReference>
<dbReference type="GO" id="GO:0006355">
    <property type="term" value="P:regulation of DNA-templated transcription"/>
    <property type="evidence" value="ECO:0007669"/>
    <property type="project" value="UniProtKB-UniRule"/>
</dbReference>
<dbReference type="InterPro" id="IPR036388">
    <property type="entry name" value="WH-like_DNA-bd_sf"/>
</dbReference>
<evidence type="ECO:0000256" key="1">
    <source>
        <dbReference type="ARBA" id="ARBA00022598"/>
    </source>
</evidence>
<dbReference type="InterPro" id="IPR030855">
    <property type="entry name" value="Bifunct_BirA"/>
</dbReference>
<dbReference type="CDD" id="cd00090">
    <property type="entry name" value="HTH_ARSR"/>
    <property type="match status" value="1"/>
</dbReference>
<name>A0A0A0ERR2_9GAMM</name>
<dbReference type="PANTHER" id="PTHR12835">
    <property type="entry name" value="BIOTIN PROTEIN LIGASE"/>
    <property type="match status" value="1"/>
</dbReference>
<evidence type="ECO:0000256" key="4">
    <source>
        <dbReference type="ARBA" id="ARBA00023267"/>
    </source>
</evidence>
<dbReference type="SUPFAM" id="SSF55681">
    <property type="entry name" value="Class II aaRS and biotin synthetases"/>
    <property type="match status" value="1"/>
</dbReference>
<dbReference type="InterPro" id="IPR008988">
    <property type="entry name" value="Transcriptional_repressor_C"/>
</dbReference>
<evidence type="ECO:0000313" key="8">
    <source>
        <dbReference type="EMBL" id="KGM53676.1"/>
    </source>
</evidence>
<dbReference type="Pfam" id="PF03099">
    <property type="entry name" value="BPL_LplA_LipB"/>
    <property type="match status" value="1"/>
</dbReference>
<evidence type="ECO:0000256" key="6">
    <source>
        <dbReference type="HAMAP-Rule" id="MF_00978"/>
    </source>
</evidence>
<comment type="similarity">
    <text evidence="6">Belongs to the biotin--protein ligase family.</text>
</comment>
<keyword evidence="1 6" id="KW-0436">Ligase</keyword>
<accession>A0A0A0ERR2</accession>
<dbReference type="RefSeq" id="WP_036138875.1">
    <property type="nucleotide sequence ID" value="NZ_AVPU01000023.1"/>
</dbReference>
<keyword evidence="3 6" id="KW-0067">ATP-binding</keyword>
<dbReference type="NCBIfam" id="NF008848">
    <property type="entry name" value="PRK11886.1-3"/>
    <property type="match status" value="1"/>
</dbReference>
<feature type="domain" description="BPL/LPL catalytic" evidence="7">
    <location>
        <begin position="73"/>
        <end position="260"/>
    </location>
</feature>
<dbReference type="Pfam" id="PF08279">
    <property type="entry name" value="HTH_11"/>
    <property type="match status" value="1"/>
</dbReference>
<keyword evidence="6" id="KW-0678">Repressor</keyword>
<organism evidence="8 9">
    <name type="scientific">Lysobacter daejeonensis GH1-9</name>
    <dbReference type="NCBI Taxonomy" id="1385517"/>
    <lineage>
        <taxon>Bacteria</taxon>
        <taxon>Pseudomonadati</taxon>
        <taxon>Pseudomonadota</taxon>
        <taxon>Gammaproteobacteria</taxon>
        <taxon>Lysobacterales</taxon>
        <taxon>Lysobacteraceae</taxon>
        <taxon>Aerolutibacter</taxon>
    </lineage>
</organism>
<dbReference type="GO" id="GO:0005737">
    <property type="term" value="C:cytoplasm"/>
    <property type="evidence" value="ECO:0007669"/>
    <property type="project" value="TreeGrafter"/>
</dbReference>
<feature type="binding site" evidence="6">
    <location>
        <position position="114"/>
    </location>
    <ligand>
        <name>biotin</name>
        <dbReference type="ChEBI" id="CHEBI:57586"/>
    </ligand>
</feature>
<dbReference type="SUPFAM" id="SSF50037">
    <property type="entry name" value="C-terminal domain of transcriptional repressors"/>
    <property type="match status" value="1"/>
</dbReference>
<dbReference type="NCBIfam" id="TIGR00121">
    <property type="entry name" value="birA_ligase"/>
    <property type="match status" value="1"/>
</dbReference>
<feature type="DNA-binding region" description="H-T-H motif" evidence="6">
    <location>
        <begin position="17"/>
        <end position="36"/>
    </location>
</feature>
<dbReference type="EC" id="6.3.4.15" evidence="6"/>
<proteinExistence type="inferred from homology"/>
<dbReference type="OrthoDB" id="9807064at2"/>
<comment type="function">
    <text evidence="6">Acts both as a biotin--[acetyl-CoA-carboxylase] ligase and a biotin-operon repressor. In the presence of ATP, BirA activates biotin to form the BirA-biotinyl-5'-adenylate (BirA-bio-5'-AMP or holoBirA) complex. HoloBirA can either transfer the biotinyl moiety to the biotin carboxyl carrier protein (BCCP) subunit of acetyl-CoA carboxylase, or bind to the biotin operator site and inhibit transcription of the operon.</text>
</comment>
<keyword evidence="9" id="KW-1185">Reference proteome</keyword>
<dbReference type="EMBL" id="AVPU01000023">
    <property type="protein sequence ID" value="KGM53676.1"/>
    <property type="molecule type" value="Genomic_DNA"/>
</dbReference>
<dbReference type="eggNOG" id="COG1654">
    <property type="taxonomic scope" value="Bacteria"/>
</dbReference>
<dbReference type="GO" id="GO:0004077">
    <property type="term" value="F:biotin--[biotin carboxyl-carrier protein] ligase activity"/>
    <property type="evidence" value="ECO:0007669"/>
    <property type="project" value="UniProtKB-UniRule"/>
</dbReference>
<keyword evidence="2 6" id="KW-0547">Nucleotide-binding</keyword>
<reference evidence="8 9" key="1">
    <citation type="submission" date="2013-08" db="EMBL/GenBank/DDBJ databases">
        <title>Genome sequencing of Lysobacter.</title>
        <authorList>
            <person name="Zhang S."/>
            <person name="Wang G."/>
        </authorList>
    </citation>
    <scope>NUCLEOTIDE SEQUENCE [LARGE SCALE GENOMIC DNA]</scope>
    <source>
        <strain evidence="8 9">GH1-9</strain>
    </source>
</reference>
<dbReference type="InterPro" id="IPR013196">
    <property type="entry name" value="HTH_11"/>
</dbReference>
<evidence type="ECO:0000256" key="3">
    <source>
        <dbReference type="ARBA" id="ARBA00022840"/>
    </source>
</evidence>
<dbReference type="InterPro" id="IPR004408">
    <property type="entry name" value="Biotin_CoA_COase_ligase"/>
</dbReference>
<dbReference type="InterPro" id="IPR004143">
    <property type="entry name" value="BPL_LPL_catalytic"/>
</dbReference>
<dbReference type="SUPFAM" id="SSF46785">
    <property type="entry name" value="Winged helix' DNA-binding domain"/>
    <property type="match status" value="1"/>
</dbReference>
<keyword evidence="6" id="KW-0805">Transcription regulation</keyword>
<keyword evidence="4 6" id="KW-0092">Biotin</keyword>
<feature type="binding site" evidence="6">
    <location>
        <begin position="118"/>
        <end position="120"/>
    </location>
    <ligand>
        <name>biotin</name>
        <dbReference type="ChEBI" id="CHEBI:57586"/>
    </ligand>
</feature>